<keyword evidence="2" id="KW-1185">Reference proteome</keyword>
<dbReference type="OrthoDB" id="2740448at2759"/>
<evidence type="ECO:0000313" key="2">
    <source>
        <dbReference type="Proteomes" id="UP000800038"/>
    </source>
</evidence>
<accession>A0A6A5STM4</accession>
<dbReference type="EMBL" id="ML976020">
    <property type="protein sequence ID" value="KAF1943965.1"/>
    <property type="molecule type" value="Genomic_DNA"/>
</dbReference>
<dbReference type="AlphaFoldDB" id="A0A6A5STM4"/>
<reference evidence="1" key="1">
    <citation type="journal article" date="2020" name="Stud. Mycol.">
        <title>101 Dothideomycetes genomes: a test case for predicting lifestyles and emergence of pathogens.</title>
        <authorList>
            <person name="Haridas S."/>
            <person name="Albert R."/>
            <person name="Binder M."/>
            <person name="Bloem J."/>
            <person name="Labutti K."/>
            <person name="Salamov A."/>
            <person name="Andreopoulos B."/>
            <person name="Baker S."/>
            <person name="Barry K."/>
            <person name="Bills G."/>
            <person name="Bluhm B."/>
            <person name="Cannon C."/>
            <person name="Castanera R."/>
            <person name="Culley D."/>
            <person name="Daum C."/>
            <person name="Ezra D."/>
            <person name="Gonzalez J."/>
            <person name="Henrissat B."/>
            <person name="Kuo A."/>
            <person name="Liang C."/>
            <person name="Lipzen A."/>
            <person name="Lutzoni F."/>
            <person name="Magnuson J."/>
            <person name="Mondo S."/>
            <person name="Nolan M."/>
            <person name="Ohm R."/>
            <person name="Pangilinan J."/>
            <person name="Park H.-J."/>
            <person name="Ramirez L."/>
            <person name="Alfaro M."/>
            <person name="Sun H."/>
            <person name="Tritt A."/>
            <person name="Yoshinaga Y."/>
            <person name="Zwiers L.-H."/>
            <person name="Turgeon B."/>
            <person name="Goodwin S."/>
            <person name="Spatafora J."/>
            <person name="Crous P."/>
            <person name="Grigoriev I."/>
        </authorList>
    </citation>
    <scope>NUCLEOTIDE SEQUENCE</scope>
    <source>
        <strain evidence="1">CBS 161.51</strain>
    </source>
</reference>
<dbReference type="Proteomes" id="UP000800038">
    <property type="component" value="Unassembled WGS sequence"/>
</dbReference>
<organism evidence="1 2">
    <name type="scientific">Clathrospora elynae</name>
    <dbReference type="NCBI Taxonomy" id="706981"/>
    <lineage>
        <taxon>Eukaryota</taxon>
        <taxon>Fungi</taxon>
        <taxon>Dikarya</taxon>
        <taxon>Ascomycota</taxon>
        <taxon>Pezizomycotina</taxon>
        <taxon>Dothideomycetes</taxon>
        <taxon>Pleosporomycetidae</taxon>
        <taxon>Pleosporales</taxon>
        <taxon>Diademaceae</taxon>
        <taxon>Clathrospora</taxon>
    </lineage>
</organism>
<feature type="non-terminal residue" evidence="1">
    <location>
        <position position="1"/>
    </location>
</feature>
<protein>
    <submittedName>
        <fullName evidence="1">Uncharacterized protein</fullName>
    </submittedName>
</protein>
<name>A0A6A5STM4_9PLEO</name>
<feature type="non-terminal residue" evidence="1">
    <location>
        <position position="140"/>
    </location>
</feature>
<sequence>NTIMEELKSNNVLWNKLLIFIYDLQKFDSNAPSVERLDRTTTSDYISEPYFSESEAKRIRDTVVDGESYMTLGQALQEDFQKRAQNKKETGDHGVCTSHHLLPVFEKAFRVRAKELGSNKVFVKMMKRVDKKGLEALRDG</sequence>
<proteinExistence type="predicted"/>
<gene>
    <name evidence="1" type="ORF">EJ02DRAFT_308953</name>
</gene>
<evidence type="ECO:0000313" key="1">
    <source>
        <dbReference type="EMBL" id="KAF1943965.1"/>
    </source>
</evidence>